<feature type="region of interest" description="Disordered" evidence="1">
    <location>
        <begin position="246"/>
        <end position="280"/>
    </location>
</feature>
<protein>
    <submittedName>
        <fullName evidence="2">Uncharacterized protein</fullName>
    </submittedName>
</protein>
<proteinExistence type="predicted"/>
<dbReference type="AlphaFoldDB" id="A0A0L0FXZ4"/>
<dbReference type="GeneID" id="25907319"/>
<name>A0A0L0FXZ4_9EUKA</name>
<dbReference type="RefSeq" id="XP_014154735.1">
    <property type="nucleotide sequence ID" value="XM_014299260.1"/>
</dbReference>
<evidence type="ECO:0000256" key="1">
    <source>
        <dbReference type="SAM" id="MobiDB-lite"/>
    </source>
</evidence>
<reference evidence="2 3" key="1">
    <citation type="submission" date="2011-02" db="EMBL/GenBank/DDBJ databases">
        <title>The Genome Sequence of Sphaeroforma arctica JP610.</title>
        <authorList>
            <consortium name="The Broad Institute Genome Sequencing Platform"/>
            <person name="Russ C."/>
            <person name="Cuomo C."/>
            <person name="Young S.K."/>
            <person name="Zeng Q."/>
            <person name="Gargeya S."/>
            <person name="Alvarado L."/>
            <person name="Berlin A."/>
            <person name="Chapman S.B."/>
            <person name="Chen Z."/>
            <person name="Freedman E."/>
            <person name="Gellesch M."/>
            <person name="Goldberg J."/>
            <person name="Griggs A."/>
            <person name="Gujja S."/>
            <person name="Heilman E."/>
            <person name="Heiman D."/>
            <person name="Howarth C."/>
            <person name="Mehta T."/>
            <person name="Neiman D."/>
            <person name="Pearson M."/>
            <person name="Roberts A."/>
            <person name="Saif S."/>
            <person name="Shea T."/>
            <person name="Shenoy N."/>
            <person name="Sisk P."/>
            <person name="Stolte C."/>
            <person name="Sykes S."/>
            <person name="White J."/>
            <person name="Yandava C."/>
            <person name="Burger G."/>
            <person name="Gray M.W."/>
            <person name="Holland P.W.H."/>
            <person name="King N."/>
            <person name="Lang F.B.F."/>
            <person name="Roger A.J."/>
            <person name="Ruiz-Trillo I."/>
            <person name="Haas B."/>
            <person name="Nusbaum C."/>
            <person name="Birren B."/>
        </authorList>
    </citation>
    <scope>NUCLEOTIDE SEQUENCE [LARGE SCALE GENOMIC DNA]</scope>
    <source>
        <strain evidence="2 3">JP610</strain>
    </source>
</reference>
<evidence type="ECO:0000313" key="2">
    <source>
        <dbReference type="EMBL" id="KNC80833.1"/>
    </source>
</evidence>
<sequence length="280" mass="33000">MTNSRNDACHSWMRSSDDDMIKLSMIAVTMRKMISFKHVNTLVNYSRRRYDQVINDCGDDEEDDLIQTSQYITLVRNLLDYTDATKKTKSVLNSLRDYETHTTKHFKEPEQYNRAIIDRLRHHPVDYLLEKFLNDMHNRMLNVEVRTERAHKTMVMLEERYRNSDKEPIHFQLLKVQRHQALVYYGQQAQVDALIRADKQPDGRDGHLSDIEHTKFQTMTEASIRDASRMQGERILRDQLRAQNKRNNAQTNLQAENSTTNANKRYKPDNGAPNQNKLMG</sequence>
<dbReference type="Proteomes" id="UP000054560">
    <property type="component" value="Unassembled WGS sequence"/>
</dbReference>
<gene>
    <name evidence="2" type="ORF">SARC_06815</name>
</gene>
<dbReference type="EMBL" id="KQ242101">
    <property type="protein sequence ID" value="KNC80833.1"/>
    <property type="molecule type" value="Genomic_DNA"/>
</dbReference>
<feature type="compositionally biased region" description="Polar residues" evidence="1">
    <location>
        <begin position="246"/>
        <end position="263"/>
    </location>
</feature>
<accession>A0A0L0FXZ4</accession>
<evidence type="ECO:0000313" key="3">
    <source>
        <dbReference type="Proteomes" id="UP000054560"/>
    </source>
</evidence>
<keyword evidence="3" id="KW-1185">Reference proteome</keyword>
<organism evidence="2 3">
    <name type="scientific">Sphaeroforma arctica JP610</name>
    <dbReference type="NCBI Taxonomy" id="667725"/>
    <lineage>
        <taxon>Eukaryota</taxon>
        <taxon>Ichthyosporea</taxon>
        <taxon>Ichthyophonida</taxon>
        <taxon>Sphaeroforma</taxon>
    </lineage>
</organism>